<accession>A0A9D4DM24</accession>
<reference evidence="2" key="1">
    <citation type="journal article" date="2019" name="bioRxiv">
        <title>The Genome of the Zebra Mussel, Dreissena polymorpha: A Resource for Invasive Species Research.</title>
        <authorList>
            <person name="McCartney M.A."/>
            <person name="Auch B."/>
            <person name="Kono T."/>
            <person name="Mallez S."/>
            <person name="Zhang Y."/>
            <person name="Obille A."/>
            <person name="Becker A."/>
            <person name="Abrahante J.E."/>
            <person name="Garbe J."/>
            <person name="Badalamenti J.P."/>
            <person name="Herman A."/>
            <person name="Mangelson H."/>
            <person name="Liachko I."/>
            <person name="Sullivan S."/>
            <person name="Sone E.D."/>
            <person name="Koren S."/>
            <person name="Silverstein K.A.T."/>
            <person name="Beckman K.B."/>
            <person name="Gohl D.M."/>
        </authorList>
    </citation>
    <scope>NUCLEOTIDE SEQUENCE</scope>
    <source>
        <strain evidence="2">Duluth1</strain>
        <tissue evidence="2">Whole animal</tissue>
    </source>
</reference>
<protein>
    <submittedName>
        <fullName evidence="2">Uncharacterized protein</fullName>
    </submittedName>
</protein>
<keyword evidence="1" id="KW-0175">Coiled coil</keyword>
<organism evidence="2 3">
    <name type="scientific">Dreissena polymorpha</name>
    <name type="common">Zebra mussel</name>
    <name type="synonym">Mytilus polymorpha</name>
    <dbReference type="NCBI Taxonomy" id="45954"/>
    <lineage>
        <taxon>Eukaryota</taxon>
        <taxon>Metazoa</taxon>
        <taxon>Spiralia</taxon>
        <taxon>Lophotrochozoa</taxon>
        <taxon>Mollusca</taxon>
        <taxon>Bivalvia</taxon>
        <taxon>Autobranchia</taxon>
        <taxon>Heteroconchia</taxon>
        <taxon>Euheterodonta</taxon>
        <taxon>Imparidentia</taxon>
        <taxon>Neoheterodontei</taxon>
        <taxon>Myida</taxon>
        <taxon>Dreissenoidea</taxon>
        <taxon>Dreissenidae</taxon>
        <taxon>Dreissena</taxon>
    </lineage>
</organism>
<reference evidence="2" key="2">
    <citation type="submission" date="2020-11" db="EMBL/GenBank/DDBJ databases">
        <authorList>
            <person name="McCartney M.A."/>
            <person name="Auch B."/>
            <person name="Kono T."/>
            <person name="Mallez S."/>
            <person name="Becker A."/>
            <person name="Gohl D.M."/>
            <person name="Silverstein K.A.T."/>
            <person name="Koren S."/>
            <person name="Bechman K.B."/>
            <person name="Herman A."/>
            <person name="Abrahante J.E."/>
            <person name="Garbe J."/>
        </authorList>
    </citation>
    <scope>NUCLEOTIDE SEQUENCE</scope>
    <source>
        <strain evidence="2">Duluth1</strain>
        <tissue evidence="2">Whole animal</tissue>
    </source>
</reference>
<comment type="caution">
    <text evidence="2">The sequence shown here is derived from an EMBL/GenBank/DDBJ whole genome shotgun (WGS) entry which is preliminary data.</text>
</comment>
<evidence type="ECO:0000313" key="2">
    <source>
        <dbReference type="EMBL" id="KAH3752147.1"/>
    </source>
</evidence>
<evidence type="ECO:0000256" key="1">
    <source>
        <dbReference type="SAM" id="Coils"/>
    </source>
</evidence>
<proteinExistence type="predicted"/>
<dbReference type="EMBL" id="JAIWYP010000010">
    <property type="protein sequence ID" value="KAH3752147.1"/>
    <property type="molecule type" value="Genomic_DNA"/>
</dbReference>
<dbReference type="AlphaFoldDB" id="A0A9D4DM24"/>
<feature type="coiled-coil region" evidence="1">
    <location>
        <begin position="99"/>
        <end position="126"/>
    </location>
</feature>
<evidence type="ECO:0000313" key="3">
    <source>
        <dbReference type="Proteomes" id="UP000828390"/>
    </source>
</evidence>
<name>A0A9D4DM24_DREPO</name>
<gene>
    <name evidence="2" type="ORF">DPMN_186759</name>
</gene>
<dbReference type="Proteomes" id="UP000828390">
    <property type="component" value="Unassembled WGS sequence"/>
</dbReference>
<keyword evidence="3" id="KW-1185">Reference proteome</keyword>
<sequence>MPGRCRFSPGHYRRHQGLSRGITGINHSAGLLTGFNGAAPGNSFTVLKFLRVNPVLAGVSKPGWTGALPAKVMKNKFPVRVLRTLEVMEGSSFESKNEIEDIKRTSKDERSEIDALKKKRSKTQNAVTISVLTILTDEGIASEFLA</sequence>